<evidence type="ECO:0000256" key="3">
    <source>
        <dbReference type="ARBA" id="ARBA00022723"/>
    </source>
</evidence>
<keyword evidence="2" id="KW-0831">Ubiquinone biosynthesis</keyword>
<dbReference type="CDD" id="cd01042">
    <property type="entry name" value="DMQH"/>
    <property type="match status" value="1"/>
</dbReference>
<dbReference type="PANTHER" id="PTHR11237">
    <property type="entry name" value="COENZYME Q10 BIOSYNTHESIS PROTEIN 7"/>
    <property type="match status" value="1"/>
</dbReference>
<keyword evidence="4" id="KW-0560">Oxidoreductase</keyword>
<organism evidence="8">
    <name type="scientific">hydrothermal vent metagenome</name>
    <dbReference type="NCBI Taxonomy" id="652676"/>
    <lineage>
        <taxon>unclassified sequences</taxon>
        <taxon>metagenomes</taxon>
        <taxon>ecological metagenomes</taxon>
    </lineage>
</organism>
<evidence type="ECO:0000256" key="7">
    <source>
        <dbReference type="ARBA" id="ARBA00023136"/>
    </source>
</evidence>
<dbReference type="InterPro" id="IPR012347">
    <property type="entry name" value="Ferritin-like"/>
</dbReference>
<evidence type="ECO:0000256" key="6">
    <source>
        <dbReference type="ARBA" id="ARBA00023033"/>
    </source>
</evidence>
<dbReference type="SUPFAM" id="SSF47240">
    <property type="entry name" value="Ferritin-like"/>
    <property type="match status" value="1"/>
</dbReference>
<evidence type="ECO:0000256" key="5">
    <source>
        <dbReference type="ARBA" id="ARBA00023004"/>
    </source>
</evidence>
<comment type="pathway">
    <text evidence="1">Cofactor biosynthesis; ubiquinone biosynthesis.</text>
</comment>
<dbReference type="GO" id="GO:0008682">
    <property type="term" value="F:3-demethoxyubiquinol 3-hydroxylase activity"/>
    <property type="evidence" value="ECO:0007669"/>
    <property type="project" value="TreeGrafter"/>
</dbReference>
<keyword evidence="5" id="KW-0408">Iron</keyword>
<dbReference type="HAMAP" id="MF_01658">
    <property type="entry name" value="COQ7"/>
    <property type="match status" value="1"/>
</dbReference>
<keyword evidence="7" id="KW-0472">Membrane</keyword>
<accession>A0A3B0RNX6</accession>
<evidence type="ECO:0000256" key="4">
    <source>
        <dbReference type="ARBA" id="ARBA00023002"/>
    </source>
</evidence>
<dbReference type="AlphaFoldDB" id="A0A3B0RNX6"/>
<evidence type="ECO:0000256" key="2">
    <source>
        <dbReference type="ARBA" id="ARBA00022688"/>
    </source>
</evidence>
<dbReference type="GO" id="GO:0005743">
    <property type="term" value="C:mitochondrial inner membrane"/>
    <property type="evidence" value="ECO:0007669"/>
    <property type="project" value="TreeGrafter"/>
</dbReference>
<dbReference type="PANTHER" id="PTHR11237:SF4">
    <property type="entry name" value="5-DEMETHOXYUBIQUINONE HYDROXYLASE, MITOCHONDRIAL"/>
    <property type="match status" value="1"/>
</dbReference>
<dbReference type="InterPro" id="IPR011566">
    <property type="entry name" value="Ubq_synth_Coq7"/>
</dbReference>
<evidence type="ECO:0000256" key="1">
    <source>
        <dbReference type="ARBA" id="ARBA00004749"/>
    </source>
</evidence>
<dbReference type="EMBL" id="UOEF01000156">
    <property type="protein sequence ID" value="VAV93131.1"/>
    <property type="molecule type" value="Genomic_DNA"/>
</dbReference>
<gene>
    <name evidence="8" type="ORF">MNBD_ALPHA04-2406</name>
</gene>
<dbReference type="GO" id="GO:0006744">
    <property type="term" value="P:ubiquinone biosynthetic process"/>
    <property type="evidence" value="ECO:0007669"/>
    <property type="project" value="UniProtKB-KW"/>
</dbReference>
<name>A0A3B0RNX6_9ZZZZ</name>
<sequence>MADNGNPIYPGKTKADIASMIRVNQAGEYGATRIYAGQLAVMGDDGPDSGAIRHMADQEQVHLDAFDRMIAKRGVRPTILQPFWKAAGFALGATTAVIGPRAAMACTAAVETEIERHYQEQLEQLESENDPELSAMIAKFRDEELEHKETAIASGAEETPGYPVLSAAIRLGCRLAIGLSKRI</sequence>
<dbReference type="Pfam" id="PF03232">
    <property type="entry name" value="COQ7"/>
    <property type="match status" value="1"/>
</dbReference>
<reference evidence="8" key="1">
    <citation type="submission" date="2018-06" db="EMBL/GenBank/DDBJ databases">
        <authorList>
            <person name="Zhirakovskaya E."/>
        </authorList>
    </citation>
    <scope>NUCLEOTIDE SEQUENCE</scope>
</reference>
<keyword evidence="6" id="KW-0503">Monooxygenase</keyword>
<keyword evidence="3" id="KW-0479">Metal-binding</keyword>
<dbReference type="Gene3D" id="1.20.1260.10">
    <property type="match status" value="1"/>
</dbReference>
<dbReference type="InterPro" id="IPR009078">
    <property type="entry name" value="Ferritin-like_SF"/>
</dbReference>
<proteinExistence type="inferred from homology"/>
<protein>
    <submittedName>
        <fullName evidence="8">2-polyprenyl-3-methyl-6-methoxy-1,4-benzoquinol hydroxylase, coq7 type</fullName>
    </submittedName>
</protein>
<evidence type="ECO:0000313" key="8">
    <source>
        <dbReference type="EMBL" id="VAV93131.1"/>
    </source>
</evidence>
<dbReference type="GO" id="GO:0046872">
    <property type="term" value="F:metal ion binding"/>
    <property type="evidence" value="ECO:0007669"/>
    <property type="project" value="UniProtKB-KW"/>
</dbReference>